<dbReference type="PRINTS" id="PR01366">
    <property type="entry name" value="ROYALJELLY"/>
</dbReference>
<dbReference type="GO" id="GO:0005576">
    <property type="term" value="C:extracellular region"/>
    <property type="evidence" value="ECO:0007669"/>
    <property type="project" value="UniProtKB-SubCell"/>
</dbReference>
<keyword evidence="4" id="KW-0732">Signal</keyword>
<name>A0AAN9T602_9HEMI</name>
<evidence type="ECO:0000313" key="6">
    <source>
        <dbReference type="Proteomes" id="UP001367676"/>
    </source>
</evidence>
<evidence type="ECO:0000256" key="2">
    <source>
        <dbReference type="ARBA" id="ARBA00009127"/>
    </source>
</evidence>
<feature type="chain" id="PRO_5042860949" description="Protein yellow" evidence="4">
    <location>
        <begin position="28"/>
        <end position="953"/>
    </location>
</feature>
<evidence type="ECO:0000256" key="1">
    <source>
        <dbReference type="ARBA" id="ARBA00004613"/>
    </source>
</evidence>
<keyword evidence="6" id="KW-1185">Reference proteome</keyword>
<evidence type="ECO:0008006" key="7">
    <source>
        <dbReference type="Google" id="ProtNLM"/>
    </source>
</evidence>
<protein>
    <recommendedName>
        <fullName evidence="7">Protein yellow</fullName>
    </recommendedName>
</protein>
<dbReference type="FunFam" id="2.120.10.30:FF:000045">
    <property type="entry name" value="Blast:Protein yellow"/>
    <property type="match status" value="2"/>
</dbReference>
<sequence>MWFLGRDMASLLRVVILLSIACWNVDASYELAARFEWKQVDFDYPNETVRAEAIKNGEFIPRNNVPLGVERWRNKLFVTIPRWKIGTAATLTYIDLNTQEKSPKLRPYPNWDAHKIQENNGVAKITSVFRLHVDVCDRLWLLDTGLNGILDKKEQLYDPKIQVYDLNTDRLVREYTLPKDVIRDNSFFANIIADVNKNDCEGAFAYVADLESNALIVYDMQHGDSYRITHHFFNFDPLSGDYNVGGVNFQWTDGVFGLALSPLQKDGFRTLYFHPLSTTHEFAVSTRIIRNKTIASNSYHEYKVLGSRGPNTQSLGSSIDEATGVLLYTLLHRNGIGCWNINNPEYSADTNAVLASNNETMIYPNDLKVDKNGILWVLTDKLSFFIFKELNYNEVNFRIFDVPVKDIVKGTVCDENRVVAREKYLEEPVEFQEGQINRPRWQNRPLSPAAPLGKIPLERQTPLFRGHYFSSHPWMWFRGRDMASLLRVVILLSIACWNVDASYELAARFEWKQVDFDYPNETVRAEAVKNGEFIPRNNAPLGVERWRNKLFVTIPRLKIGTAATLAYIDLNTQEKSPKLKPYPNWDAHTIRENNGVAKITSVYRLHVDVCDRLWLLDTGINGILDKNEKLYDPKIQVYDLNTDRLVREYTLPKDVIRDNSLFVNVIADVNRNDCEGAFAYVADLGSNALIVCDMQHGDSYRITHHFFNFDPLSGDYNIGGDNFQWPSGIFGLALSPLQKDGFRTLYFHPMSSTHEFAVSTRIIRNKTIASNSYHEYKVLGSRGPNAQSLGSSIDEATGVLLYTLHNKNAIGCWNIYNPEYSADTNAVLARNDETMNFPTDLKVDKNGILWVLTDKLRLFGLNKLNYNEVNFRIFDVPVKDIVKGTVCDETRVVAEAKYLDQPVEFQQGQINRPPWQNRPLSPAAPWEKIPLERQTPLFRGHFLPSHPWVRQWM</sequence>
<reference evidence="5 6" key="1">
    <citation type="submission" date="2024-03" db="EMBL/GenBank/DDBJ databases">
        <title>Adaptation during the transition from Ophiocordyceps entomopathogen to insect associate is accompanied by gene loss and intensified selection.</title>
        <authorList>
            <person name="Ward C.M."/>
            <person name="Onetto C.A."/>
            <person name="Borneman A.R."/>
        </authorList>
    </citation>
    <scope>NUCLEOTIDE SEQUENCE [LARGE SCALE GENOMIC DNA]</scope>
    <source>
        <strain evidence="5">AWRI1</strain>
        <tissue evidence="5">Single Adult Female</tissue>
    </source>
</reference>
<dbReference type="Proteomes" id="UP001367676">
    <property type="component" value="Unassembled WGS sequence"/>
</dbReference>
<dbReference type="InterPro" id="IPR011042">
    <property type="entry name" value="6-blade_b-propeller_TolB-like"/>
</dbReference>
<dbReference type="Gene3D" id="2.120.10.30">
    <property type="entry name" value="TolB, C-terminal domain"/>
    <property type="match status" value="2"/>
</dbReference>
<gene>
    <name evidence="5" type="ORF">V9T40_011406</name>
</gene>
<keyword evidence="3" id="KW-0964">Secreted</keyword>
<dbReference type="PANTHER" id="PTHR10009">
    <property type="entry name" value="PROTEIN YELLOW-RELATED"/>
    <property type="match status" value="1"/>
</dbReference>
<dbReference type="SUPFAM" id="SSF101898">
    <property type="entry name" value="NHL repeat"/>
    <property type="match status" value="2"/>
</dbReference>
<dbReference type="PANTHER" id="PTHR10009:SF11">
    <property type="entry name" value="RH54244P"/>
    <property type="match status" value="1"/>
</dbReference>
<comment type="caution">
    <text evidence="5">The sequence shown here is derived from an EMBL/GenBank/DDBJ whole genome shotgun (WGS) entry which is preliminary data.</text>
</comment>
<dbReference type="AlphaFoldDB" id="A0AAN9T602"/>
<comment type="subcellular location">
    <subcellularLocation>
        <location evidence="1">Secreted</location>
    </subcellularLocation>
</comment>
<proteinExistence type="inferred from homology"/>
<organism evidence="5 6">
    <name type="scientific">Parthenolecanium corni</name>
    <dbReference type="NCBI Taxonomy" id="536013"/>
    <lineage>
        <taxon>Eukaryota</taxon>
        <taxon>Metazoa</taxon>
        <taxon>Ecdysozoa</taxon>
        <taxon>Arthropoda</taxon>
        <taxon>Hexapoda</taxon>
        <taxon>Insecta</taxon>
        <taxon>Pterygota</taxon>
        <taxon>Neoptera</taxon>
        <taxon>Paraneoptera</taxon>
        <taxon>Hemiptera</taxon>
        <taxon>Sternorrhyncha</taxon>
        <taxon>Coccoidea</taxon>
        <taxon>Coccidae</taxon>
        <taxon>Parthenolecanium</taxon>
    </lineage>
</organism>
<dbReference type="InterPro" id="IPR017996">
    <property type="entry name" value="MRJP/yellow-related"/>
</dbReference>
<evidence type="ECO:0000256" key="3">
    <source>
        <dbReference type="ARBA" id="ARBA00022525"/>
    </source>
</evidence>
<dbReference type="EMBL" id="JBBCAQ010000037">
    <property type="protein sequence ID" value="KAK7574215.1"/>
    <property type="molecule type" value="Genomic_DNA"/>
</dbReference>
<feature type="signal peptide" evidence="4">
    <location>
        <begin position="1"/>
        <end position="27"/>
    </location>
</feature>
<comment type="similarity">
    <text evidence="2">Belongs to the major royal jelly protein family.</text>
</comment>
<dbReference type="Pfam" id="PF03022">
    <property type="entry name" value="MRJP"/>
    <property type="match status" value="2"/>
</dbReference>
<accession>A0AAN9T602</accession>
<evidence type="ECO:0000256" key="4">
    <source>
        <dbReference type="SAM" id="SignalP"/>
    </source>
</evidence>
<evidence type="ECO:0000313" key="5">
    <source>
        <dbReference type="EMBL" id="KAK7574215.1"/>
    </source>
</evidence>